<dbReference type="Gene3D" id="3.40.50.280">
    <property type="entry name" value="Cobalamin-binding domain"/>
    <property type="match status" value="1"/>
</dbReference>
<keyword evidence="5" id="KW-0411">Iron-sulfur</keyword>
<dbReference type="PANTHER" id="PTHR43409">
    <property type="entry name" value="ANAEROBIC MAGNESIUM-PROTOPORPHYRIN IX MONOMETHYL ESTER CYCLASE-RELATED"/>
    <property type="match status" value="1"/>
</dbReference>
<dbReference type="SUPFAM" id="SSF102114">
    <property type="entry name" value="Radical SAM enzymes"/>
    <property type="match status" value="1"/>
</dbReference>
<evidence type="ECO:0000256" key="2">
    <source>
        <dbReference type="ARBA" id="ARBA00022691"/>
    </source>
</evidence>
<dbReference type="EMBL" id="AUZX01006207">
    <property type="protein sequence ID" value="EQD64783.1"/>
    <property type="molecule type" value="Genomic_DNA"/>
</dbReference>
<evidence type="ECO:0000256" key="5">
    <source>
        <dbReference type="ARBA" id="ARBA00023014"/>
    </source>
</evidence>
<dbReference type="GO" id="GO:0003824">
    <property type="term" value="F:catalytic activity"/>
    <property type="evidence" value="ECO:0007669"/>
    <property type="project" value="InterPro"/>
</dbReference>
<protein>
    <submittedName>
        <fullName evidence="7">Fe-S oxidoreductase</fullName>
    </submittedName>
</protein>
<sequence>MLSSDRFDVEKYIKNIDAEIFGIDLHWLPHVHGAFNIARVIKRIHPNSKILMGGFSASYFSEDIMLNNQSVDFILAGDFVEKQLVTLMKSIESNGNLEYVPNLWYRKDLKIHHNSPLKDPNPTDAVFIDYSILIKNAIRYHDIKGHIPYYSWIKNPTGMTLIQRGCQFNCGFCGGSNYAYKNKYFENSPVRRDPKRVVEEIEIVQDTINAPVFIAGDLNQAGKEYYMQVFREIKERGIDLPLLTEYFVPPGSRIFSGTI</sequence>
<dbReference type="GO" id="GO:0046872">
    <property type="term" value="F:metal ion binding"/>
    <property type="evidence" value="ECO:0007669"/>
    <property type="project" value="UniProtKB-KW"/>
</dbReference>
<dbReference type="GO" id="GO:0031419">
    <property type="term" value="F:cobalamin binding"/>
    <property type="evidence" value="ECO:0007669"/>
    <property type="project" value="InterPro"/>
</dbReference>
<evidence type="ECO:0000256" key="3">
    <source>
        <dbReference type="ARBA" id="ARBA00022723"/>
    </source>
</evidence>
<evidence type="ECO:0000259" key="6">
    <source>
        <dbReference type="PROSITE" id="PS51332"/>
    </source>
</evidence>
<name>T1B8J3_9ZZZZ</name>
<organism evidence="7">
    <name type="scientific">mine drainage metagenome</name>
    <dbReference type="NCBI Taxonomy" id="410659"/>
    <lineage>
        <taxon>unclassified sequences</taxon>
        <taxon>metagenomes</taxon>
        <taxon>ecological metagenomes</taxon>
    </lineage>
</organism>
<reference evidence="7" key="1">
    <citation type="submission" date="2013-08" db="EMBL/GenBank/DDBJ databases">
        <authorList>
            <person name="Mendez C."/>
            <person name="Richter M."/>
            <person name="Ferrer M."/>
            <person name="Sanchez J."/>
        </authorList>
    </citation>
    <scope>NUCLEOTIDE SEQUENCE</scope>
</reference>
<accession>T1B8J3</accession>
<keyword evidence="4" id="KW-0408">Iron</keyword>
<dbReference type="PANTHER" id="PTHR43409:SF7">
    <property type="entry name" value="BLL1977 PROTEIN"/>
    <property type="match status" value="1"/>
</dbReference>
<dbReference type="InterPro" id="IPR051198">
    <property type="entry name" value="BchE-like"/>
</dbReference>
<dbReference type="PROSITE" id="PS51332">
    <property type="entry name" value="B12_BINDING"/>
    <property type="match status" value="1"/>
</dbReference>
<feature type="domain" description="B12-binding" evidence="6">
    <location>
        <begin position="1"/>
        <end position="98"/>
    </location>
</feature>
<dbReference type="InterPro" id="IPR007197">
    <property type="entry name" value="rSAM"/>
</dbReference>
<dbReference type="InterPro" id="IPR058240">
    <property type="entry name" value="rSAM_sf"/>
</dbReference>
<dbReference type="SFLD" id="SFLDG01082">
    <property type="entry name" value="B12-binding_domain_containing"/>
    <property type="match status" value="1"/>
</dbReference>
<evidence type="ECO:0000313" key="7">
    <source>
        <dbReference type="EMBL" id="EQD64783.1"/>
    </source>
</evidence>
<dbReference type="AlphaFoldDB" id="T1B8J3"/>
<proteinExistence type="predicted"/>
<reference evidence="7" key="2">
    <citation type="journal article" date="2014" name="ISME J.">
        <title>Microbial stratification in low pH oxic and suboxic macroscopic growths along an acid mine drainage.</title>
        <authorList>
            <person name="Mendez-Garcia C."/>
            <person name="Mesa V."/>
            <person name="Sprenger R.R."/>
            <person name="Richter M."/>
            <person name="Diez M.S."/>
            <person name="Solano J."/>
            <person name="Bargiela R."/>
            <person name="Golyshina O.V."/>
            <person name="Manteca A."/>
            <person name="Ramos J.L."/>
            <person name="Gallego J.R."/>
            <person name="Llorente I."/>
            <person name="Martins Dos Santos V.A."/>
            <person name="Jensen O.N."/>
            <person name="Pelaez A.I."/>
            <person name="Sanchez J."/>
            <person name="Ferrer M."/>
        </authorList>
    </citation>
    <scope>NUCLEOTIDE SEQUENCE</scope>
</reference>
<comment type="caution">
    <text evidence="7">The sequence shown here is derived from an EMBL/GenBank/DDBJ whole genome shotgun (WGS) entry which is preliminary data.</text>
</comment>
<keyword evidence="2" id="KW-0949">S-adenosyl-L-methionine</keyword>
<evidence type="ECO:0000256" key="4">
    <source>
        <dbReference type="ARBA" id="ARBA00023004"/>
    </source>
</evidence>
<keyword evidence="3" id="KW-0479">Metal-binding</keyword>
<gene>
    <name evidence="7" type="ORF">B1A_08709</name>
</gene>
<dbReference type="InterPro" id="IPR006158">
    <property type="entry name" value="Cobalamin-bd"/>
</dbReference>
<dbReference type="CDD" id="cd02068">
    <property type="entry name" value="radical_SAM_B12_BD"/>
    <property type="match status" value="1"/>
</dbReference>
<evidence type="ECO:0000256" key="1">
    <source>
        <dbReference type="ARBA" id="ARBA00001966"/>
    </source>
</evidence>
<dbReference type="SFLD" id="SFLDS00029">
    <property type="entry name" value="Radical_SAM"/>
    <property type="match status" value="1"/>
</dbReference>
<comment type="cofactor">
    <cofactor evidence="1">
        <name>[4Fe-4S] cluster</name>
        <dbReference type="ChEBI" id="CHEBI:49883"/>
    </cofactor>
</comment>
<dbReference type="GO" id="GO:0051536">
    <property type="term" value="F:iron-sulfur cluster binding"/>
    <property type="evidence" value="ECO:0007669"/>
    <property type="project" value="UniProtKB-KW"/>
</dbReference>